<evidence type="ECO:0000256" key="4">
    <source>
        <dbReference type="ARBA" id="ARBA00011533"/>
    </source>
</evidence>
<comment type="similarity">
    <text evidence="3">Belongs to the complex I NDUFB2 subunit family.</text>
</comment>
<evidence type="ECO:0000256" key="13">
    <source>
        <dbReference type="ARBA" id="ARBA00031368"/>
    </source>
</evidence>
<keyword evidence="12 15" id="KW-0472">Membrane</keyword>
<dbReference type="KEGG" id="pmrn:116945600"/>
<evidence type="ECO:0000256" key="15">
    <source>
        <dbReference type="SAM" id="Phobius"/>
    </source>
</evidence>
<sequence>MLSPLIRAAVSARRAMVTPLRVPVRRSGGGHHAVRYRQATDPDPYYVRYSMFLSSFMWFWIFWHMWHSPEEVFGHFPYPDPSKWTNEELGIPPDDEE</sequence>
<proteinExistence type="inferred from homology"/>
<dbReference type="RefSeq" id="XP_032815961.1">
    <property type="nucleotide sequence ID" value="XM_032960070.1"/>
</dbReference>
<keyword evidence="15" id="KW-0812">Transmembrane</keyword>
<dbReference type="CTD" id="4708"/>
<dbReference type="InterPro" id="IPR026627">
    <property type="entry name" value="NDUFB2_animal"/>
</dbReference>
<keyword evidence="9" id="KW-0809">Transit peptide</keyword>
<reference evidence="17" key="1">
    <citation type="submission" date="2025-08" db="UniProtKB">
        <authorList>
            <consortium name="RefSeq"/>
        </authorList>
    </citation>
    <scope>IDENTIFICATION</scope>
    <source>
        <tissue evidence="17">Sperm</tissue>
    </source>
</reference>
<dbReference type="GO" id="GO:0032981">
    <property type="term" value="P:mitochondrial respiratory chain complex I assembly"/>
    <property type="evidence" value="ECO:0007669"/>
    <property type="project" value="TreeGrafter"/>
</dbReference>
<keyword evidence="15" id="KW-1133">Transmembrane helix</keyword>
<dbReference type="GeneID" id="116945600"/>
<evidence type="ECO:0000256" key="2">
    <source>
        <dbReference type="ARBA" id="ARBA00004443"/>
    </source>
</evidence>
<keyword evidence="8" id="KW-0999">Mitochondrion inner membrane</keyword>
<evidence type="ECO:0000256" key="10">
    <source>
        <dbReference type="ARBA" id="ARBA00022982"/>
    </source>
</evidence>
<comment type="function">
    <text evidence="1">Accessory subunit of the mitochondrial membrane respiratory chain NADH dehydrogenase (Complex I), that is believed not to be involved in catalysis. Complex I functions in the transfer of electrons from NADH to the respiratory chain. The immediate electron acceptor for the enzyme is believed to be ubiquinone.</text>
</comment>
<evidence type="ECO:0000256" key="12">
    <source>
        <dbReference type="ARBA" id="ARBA00023136"/>
    </source>
</evidence>
<evidence type="ECO:0000313" key="17">
    <source>
        <dbReference type="RefSeq" id="XP_032815961.1"/>
    </source>
</evidence>
<dbReference type="Proteomes" id="UP001318040">
    <property type="component" value="Chromosome 24"/>
</dbReference>
<dbReference type="PANTHER" id="PTHR15223:SF1">
    <property type="entry name" value="NADH DEHYDROGENASE [UBIQUINONE] 1 BETA SUBCOMPLEX SUBUNIT 2, MITOCHONDRIAL"/>
    <property type="match status" value="1"/>
</dbReference>
<evidence type="ECO:0000256" key="5">
    <source>
        <dbReference type="ARBA" id="ARBA00014585"/>
    </source>
</evidence>
<keyword evidence="10" id="KW-0249">Electron transport</keyword>
<evidence type="ECO:0000256" key="9">
    <source>
        <dbReference type="ARBA" id="ARBA00022946"/>
    </source>
</evidence>
<evidence type="ECO:0000313" key="16">
    <source>
        <dbReference type="Proteomes" id="UP001318040"/>
    </source>
</evidence>
<organism evidence="16 17">
    <name type="scientific">Petromyzon marinus</name>
    <name type="common">Sea lamprey</name>
    <dbReference type="NCBI Taxonomy" id="7757"/>
    <lineage>
        <taxon>Eukaryota</taxon>
        <taxon>Metazoa</taxon>
        <taxon>Chordata</taxon>
        <taxon>Craniata</taxon>
        <taxon>Vertebrata</taxon>
        <taxon>Cyclostomata</taxon>
        <taxon>Hyperoartia</taxon>
        <taxon>Petromyzontiformes</taxon>
        <taxon>Petromyzontidae</taxon>
        <taxon>Petromyzon</taxon>
    </lineage>
</organism>
<evidence type="ECO:0000256" key="1">
    <source>
        <dbReference type="ARBA" id="ARBA00003195"/>
    </source>
</evidence>
<accession>A0AAJ7WZP2</accession>
<name>A0AAJ7WZP2_PETMA</name>
<evidence type="ECO:0000256" key="6">
    <source>
        <dbReference type="ARBA" id="ARBA00022448"/>
    </source>
</evidence>
<evidence type="ECO:0000256" key="8">
    <source>
        <dbReference type="ARBA" id="ARBA00022792"/>
    </source>
</evidence>
<comment type="subcellular location">
    <subcellularLocation>
        <location evidence="2">Mitochondrion inner membrane</location>
        <topology evidence="2">Peripheral membrane protein</topology>
        <orientation evidence="2">Matrix side</orientation>
    </subcellularLocation>
</comment>
<protein>
    <recommendedName>
        <fullName evidence="5">NADH dehydrogenase [ubiquinone] 1 beta subcomplex subunit 2, mitochondrial</fullName>
    </recommendedName>
    <alternativeName>
        <fullName evidence="13">Complex I-AGGG</fullName>
    </alternativeName>
    <alternativeName>
        <fullName evidence="14">NADH-ubiquinone oxidoreductase AGGG subunit</fullName>
    </alternativeName>
</protein>
<dbReference type="GO" id="GO:0045271">
    <property type="term" value="C:respiratory chain complex I"/>
    <property type="evidence" value="ECO:0007669"/>
    <property type="project" value="InterPro"/>
</dbReference>
<gene>
    <name evidence="17" type="primary">NDUFB2</name>
</gene>
<evidence type="ECO:0000256" key="11">
    <source>
        <dbReference type="ARBA" id="ARBA00023128"/>
    </source>
</evidence>
<keyword evidence="6" id="KW-0813">Transport</keyword>
<evidence type="ECO:0000256" key="3">
    <source>
        <dbReference type="ARBA" id="ARBA00005923"/>
    </source>
</evidence>
<evidence type="ECO:0000256" key="14">
    <source>
        <dbReference type="ARBA" id="ARBA00031736"/>
    </source>
</evidence>
<dbReference type="PANTHER" id="PTHR15223">
    <property type="entry name" value="NADH-UBIQUINONE OXIDOREDUCTASE AGGG SUBUNIT"/>
    <property type="match status" value="1"/>
</dbReference>
<keyword evidence="11" id="KW-0496">Mitochondrion</keyword>
<dbReference type="GO" id="GO:0005743">
    <property type="term" value="C:mitochondrial inner membrane"/>
    <property type="evidence" value="ECO:0007669"/>
    <property type="project" value="UniProtKB-SubCell"/>
</dbReference>
<dbReference type="Pfam" id="PF14813">
    <property type="entry name" value="NADH_B2"/>
    <property type="match status" value="1"/>
</dbReference>
<dbReference type="AlphaFoldDB" id="A0AAJ7WZP2"/>
<feature type="transmembrane region" description="Helical" evidence="15">
    <location>
        <begin position="45"/>
        <end position="66"/>
    </location>
</feature>
<comment type="subunit">
    <text evidence="4">Complex I is composed of 45 different subunits.</text>
</comment>
<keyword evidence="7" id="KW-0679">Respiratory chain</keyword>
<evidence type="ECO:0000256" key="7">
    <source>
        <dbReference type="ARBA" id="ARBA00022660"/>
    </source>
</evidence>
<keyword evidence="16" id="KW-1185">Reference proteome</keyword>